<reference evidence="5 7" key="2">
    <citation type="submission" date="2020-02" db="EMBL/GenBank/DDBJ databases">
        <authorList>
            <person name="Feng H."/>
        </authorList>
    </citation>
    <scope>NUCLEOTIDE SEQUENCE [LARGE SCALE GENOMIC DNA]</scope>
    <source>
        <strain evidence="5 7">Gsoil 114</strain>
    </source>
</reference>
<keyword evidence="5" id="KW-0167">Capsid protein</keyword>
<dbReference type="STRING" id="363870.NG54_00745"/>
<dbReference type="PANTHER" id="PTHR39183:SF1">
    <property type="entry name" value="SPORE COAT PROTEIN F-LIKE PROTEIN YHCQ"/>
    <property type="match status" value="1"/>
</dbReference>
<evidence type="ECO:0000313" key="6">
    <source>
        <dbReference type="Proteomes" id="UP000030588"/>
    </source>
</evidence>
<sequence length="122" mass="13681">MINDYLEIENAEGMPEMADSTLAMEFLMNLKTGVRNTAVAITESRTPEVRTLLRNQLEAGLALHEEVTKFMIDKGWLHPYNISDQYEVDIKAAKTALMIGNLNLFPGNTSRMGMMAQIDADE</sequence>
<evidence type="ECO:0000313" key="5">
    <source>
        <dbReference type="EMBL" id="NEY20865.1"/>
    </source>
</evidence>
<dbReference type="EMBL" id="JRUN01000001">
    <property type="protein sequence ID" value="KHD86933.1"/>
    <property type="molecule type" value="Genomic_DNA"/>
</dbReference>
<dbReference type="AlphaFoldDB" id="A0A0A6VHN8"/>
<dbReference type="Proteomes" id="UP000476934">
    <property type="component" value="Unassembled WGS sequence"/>
</dbReference>
<evidence type="ECO:0000256" key="2">
    <source>
        <dbReference type="ARBA" id="ARBA00024325"/>
    </source>
</evidence>
<evidence type="ECO:0000313" key="4">
    <source>
        <dbReference type="EMBL" id="KHD86933.1"/>
    </source>
</evidence>
<dbReference type="Gene3D" id="1.20.1260.10">
    <property type="match status" value="1"/>
</dbReference>
<comment type="caution">
    <text evidence="4">The sequence shown here is derived from an EMBL/GenBank/DDBJ whole genome shotgun (WGS) entry which is preliminary data.</text>
</comment>
<organism evidence="4 6">
    <name type="scientific">Heyndrickxia ginsengihumi</name>
    <dbReference type="NCBI Taxonomy" id="363870"/>
    <lineage>
        <taxon>Bacteria</taxon>
        <taxon>Bacillati</taxon>
        <taxon>Bacillota</taxon>
        <taxon>Bacilli</taxon>
        <taxon>Bacillales</taxon>
        <taxon>Bacillaceae</taxon>
        <taxon>Heyndrickxia</taxon>
    </lineage>
</organism>
<comment type="similarity">
    <text evidence="3">Belongs to the CotF family.</text>
</comment>
<dbReference type="PANTHER" id="PTHR39183">
    <property type="entry name" value="SPORE COAT PROTEIN F-LIKE PROTEIN YHCQ"/>
    <property type="match status" value="1"/>
</dbReference>
<dbReference type="EMBL" id="JAAIWK010000022">
    <property type="protein sequence ID" value="NEY20865.1"/>
    <property type="molecule type" value="Genomic_DNA"/>
</dbReference>
<reference evidence="5 7" key="3">
    <citation type="submission" date="2020-03" db="EMBL/GenBank/DDBJ databases">
        <title>Bacillus aquiflavi sp. nov., isolated from yellow water of strong flavor Chinese baijiu in Yibin region of China.</title>
        <authorList>
            <person name="Xie J."/>
        </authorList>
    </citation>
    <scope>NUCLEOTIDE SEQUENCE [LARGE SCALE GENOMIC DNA]</scope>
    <source>
        <strain evidence="5 7">Gsoil 114</strain>
    </source>
</reference>
<gene>
    <name evidence="5" type="ORF">G4D61_12975</name>
    <name evidence="4" type="ORF">NG54_00745</name>
</gene>
<reference evidence="4 6" key="1">
    <citation type="submission" date="2014-10" db="EMBL/GenBank/DDBJ databases">
        <title>Draft genome of phytase producing Bacillus ginsengihumi strain M2.11.</title>
        <authorList>
            <person name="Toymentseva A."/>
            <person name="Boulygina E.A."/>
            <person name="Kazakov S.V."/>
            <person name="Kayumov I."/>
            <person name="Suleimanova A.D."/>
            <person name="Mardanova A.M."/>
            <person name="Maria S.N."/>
            <person name="Sergey M.Y."/>
            <person name="Sharipova M.R."/>
        </authorList>
    </citation>
    <scope>NUCLEOTIDE SEQUENCE [LARGE SCALE GENOMIC DNA]</scope>
    <source>
        <strain evidence="4 6">M2.11</strain>
    </source>
</reference>
<evidence type="ECO:0000256" key="3">
    <source>
        <dbReference type="ARBA" id="ARBA00024344"/>
    </source>
</evidence>
<dbReference type="GO" id="GO:0030435">
    <property type="term" value="P:sporulation resulting in formation of a cellular spore"/>
    <property type="evidence" value="ECO:0007669"/>
    <property type="project" value="UniProtKB-KW"/>
</dbReference>
<keyword evidence="1" id="KW-0749">Sporulation</keyword>
<evidence type="ECO:0000313" key="7">
    <source>
        <dbReference type="Proteomes" id="UP000476934"/>
    </source>
</evidence>
<dbReference type="InterPro" id="IPR012347">
    <property type="entry name" value="Ferritin-like"/>
</dbReference>
<dbReference type="OrthoDB" id="2901397at2"/>
<dbReference type="Pfam" id="PF07875">
    <property type="entry name" value="Coat_F"/>
    <property type="match status" value="1"/>
</dbReference>
<dbReference type="InterPro" id="IPR012851">
    <property type="entry name" value="Spore_coat_CotF-like"/>
</dbReference>
<proteinExistence type="inferred from homology"/>
<comment type="subcellular location">
    <subcellularLocation>
        <location evidence="2">Spore coat</location>
    </subcellularLocation>
</comment>
<accession>A0A0A6VHN8</accession>
<protein>
    <submittedName>
        <fullName evidence="5">Spore coat protein</fullName>
    </submittedName>
    <submittedName>
        <fullName evidence="4">Spore gernimation protein GerQ</fullName>
    </submittedName>
</protein>
<name>A0A0A6VHN8_9BACI</name>
<keyword evidence="5" id="KW-0946">Virion</keyword>
<evidence type="ECO:0000256" key="1">
    <source>
        <dbReference type="ARBA" id="ARBA00022969"/>
    </source>
</evidence>
<dbReference type="Proteomes" id="UP000030588">
    <property type="component" value="Unassembled WGS sequence"/>
</dbReference>
<keyword evidence="7" id="KW-1185">Reference proteome</keyword>